<keyword evidence="2" id="KW-1185">Reference proteome</keyword>
<gene>
    <name evidence="1" type="ORF">SYNTR_2100</name>
</gene>
<sequence>MQLNIGERSLLAYFTTYSDASKAIDELKQQGYTDIQINNISNHPDVNTYYNLENLSSATSYSTYQNKSLMGSHLSSSMAGNNSGGSYSYLLTVITDKNKALDAFKILKRNNASV</sequence>
<protein>
    <recommendedName>
        <fullName evidence="3">SPOR domain-containing protein</fullName>
    </recommendedName>
</protein>
<dbReference type="KEGG" id="salq:SYNTR_2100"/>
<reference evidence="2" key="1">
    <citation type="journal article" date="2019" name="Microbiology">
        <title>Complete Genome Sequence of an Uncultured Bacterium of the Candidate Phylum Bipolaricaulota.</title>
        <authorList>
            <person name="Kadnikov V.V."/>
            <person name="Mardanov A.V."/>
            <person name="Beletsky A.V."/>
            <person name="Frank Y.A."/>
            <person name="Karnachuk O.V."/>
            <person name="Ravin N.V."/>
        </authorList>
    </citation>
    <scope>NUCLEOTIDE SEQUENCE [LARGE SCALE GENOMIC DNA]</scope>
</reference>
<accession>A0A6I6DIK7</accession>
<dbReference type="AlphaFoldDB" id="A0A6I6DIK7"/>
<dbReference type="RefSeq" id="WP_156204448.1">
    <property type="nucleotide sequence ID" value="NZ_CP046457.1"/>
</dbReference>
<evidence type="ECO:0000313" key="2">
    <source>
        <dbReference type="Proteomes" id="UP000426444"/>
    </source>
</evidence>
<dbReference type="Proteomes" id="UP000426444">
    <property type="component" value="Chromosome"/>
</dbReference>
<dbReference type="EMBL" id="CP046457">
    <property type="protein sequence ID" value="QGU00694.1"/>
    <property type="molecule type" value="Genomic_DNA"/>
</dbReference>
<dbReference type="OrthoDB" id="1682554at2"/>
<name>A0A6I6DIK7_9FIRM</name>
<evidence type="ECO:0000313" key="1">
    <source>
        <dbReference type="EMBL" id="QGU00694.1"/>
    </source>
</evidence>
<organism evidence="1 2">
    <name type="scientific">Candidatus Syntrophocurvum alkaliphilum</name>
    <dbReference type="NCBI Taxonomy" id="2293317"/>
    <lineage>
        <taxon>Bacteria</taxon>
        <taxon>Bacillati</taxon>
        <taxon>Bacillota</taxon>
        <taxon>Clostridia</taxon>
        <taxon>Eubacteriales</taxon>
        <taxon>Syntrophomonadaceae</taxon>
        <taxon>Candidatus Syntrophocurvum</taxon>
    </lineage>
</organism>
<proteinExistence type="predicted"/>
<evidence type="ECO:0008006" key="3">
    <source>
        <dbReference type="Google" id="ProtNLM"/>
    </source>
</evidence>